<feature type="non-terminal residue" evidence="1">
    <location>
        <position position="1"/>
    </location>
</feature>
<proteinExistence type="predicted"/>
<evidence type="ECO:0000313" key="2">
    <source>
        <dbReference type="Proteomes" id="UP001186974"/>
    </source>
</evidence>
<accession>A0ACC3D2T6</accession>
<gene>
    <name evidence="1" type="ORF">LTS18_007197</name>
</gene>
<comment type="caution">
    <text evidence="1">The sequence shown here is derived from an EMBL/GenBank/DDBJ whole genome shotgun (WGS) entry which is preliminary data.</text>
</comment>
<keyword evidence="2" id="KW-1185">Reference proteome</keyword>
<protein>
    <submittedName>
        <fullName evidence="1">Uncharacterized protein</fullName>
    </submittedName>
</protein>
<sequence length="691" mass="76534">TDPFWFATASKILEAYMKLSAGLPQLESLASDLLSDGLTDRIYAPGSHGGIEIRTQTSALSPNESSIMTQVSLLEQRSAEFVQLVVAGQVDSTTRNALLLSLIRRWLLPVERRNTIALSLEVSSGDETLKTLCTAKLVQELLPITQDELTSDTDRVLELILQLLNKYIRDIDIRSKNQTLRDPSYSSLAHIVDPNTHASDREEPVDASIINVTISLLNVLASQWTQQQRSASPEVLQNIHCSLQRVQQANQNADLRLSLENAISLVGPYAWPSTSKSTFSASTTTTGDDREAARAALAKVHRGLTSELPPIRAEALYTLNTLISSPTSRAAASVIDTTSTSILLLETLRTENDEYVYRPAIAALSSLLRHRDAPTIIQLVVEAFIDPKERESGVDARLRIGEVITNILPILTSPDPLSASAPNKRALIKLLADAALLVASRRGQRKRTLASRKRKQRLEAQKEERRRKDTQEAWGEMEPPTNPALGLDEDSDAHSEADTQNPEMAQREAEILERVIRGWEDTGVEEDVRVRTSALSMLGEILETGLDFCSQELVTTSVDAALNVLTIERAAAKAILRRAAAVLPLALLRALDAALEEGRELEVGLEMQKWTDVEDVMRWVASEDEDEIVKGHVRAVLESLEAWRMKRVMGIRESEEMRPRFELEGRLKGLDIDVESGEGKGKRKPVIEEIE</sequence>
<dbReference type="Proteomes" id="UP001186974">
    <property type="component" value="Unassembled WGS sequence"/>
</dbReference>
<dbReference type="EMBL" id="JAWDJW010008126">
    <property type="protein sequence ID" value="KAK3061019.1"/>
    <property type="molecule type" value="Genomic_DNA"/>
</dbReference>
<name>A0ACC3D2T6_9PEZI</name>
<organism evidence="1 2">
    <name type="scientific">Coniosporium uncinatum</name>
    <dbReference type="NCBI Taxonomy" id="93489"/>
    <lineage>
        <taxon>Eukaryota</taxon>
        <taxon>Fungi</taxon>
        <taxon>Dikarya</taxon>
        <taxon>Ascomycota</taxon>
        <taxon>Pezizomycotina</taxon>
        <taxon>Dothideomycetes</taxon>
        <taxon>Dothideomycetes incertae sedis</taxon>
        <taxon>Coniosporium</taxon>
    </lineage>
</organism>
<reference evidence="1" key="1">
    <citation type="submission" date="2024-09" db="EMBL/GenBank/DDBJ databases">
        <title>Black Yeasts Isolated from many extreme environments.</title>
        <authorList>
            <person name="Coleine C."/>
            <person name="Stajich J.E."/>
            <person name="Selbmann L."/>
        </authorList>
    </citation>
    <scope>NUCLEOTIDE SEQUENCE</scope>
    <source>
        <strain evidence="1">CCFEE 5737</strain>
    </source>
</reference>
<evidence type="ECO:0000313" key="1">
    <source>
        <dbReference type="EMBL" id="KAK3061019.1"/>
    </source>
</evidence>